<sequence length="815" mass="88697">MDTPPEKTRASVNPVSKIEDSPVFDYLNSLSPIKPVKSVHYAQLIHPLNDNSIPSVFASPHVSVQKESRFFTRCAFSELSKSDISLENGDEGNVSLVASLVASDVFELPVFTFEGKENSGVGDILQENISTNEHSSAFSTKLTETLRYESGSPDHNTLPLYDVKMESRIDLGGIPLSSARFIGDVSNGSHGLLSSEIQSHGISNLELSKGQGNHCDWDNRISDASELLIFDSSTGSEACRVQDQNLVDQNAECFASLPLILSESQENIDESSQKTQPCGSTLALVKNTINNPPTNHDKETGELDRMDQLTHVLSSVCQDNDEGIVDATGKLVDEAMNSTTVDDKVESQHQRGMRRRCLFVEMGAAHKNNLHNGSDSDSSRSVKDDANVTSDDRQLVPFKAGNGSSTCMLPSIGLHLNALATTSKDSRMVLQENPDSGRQSIKMSSSIGSLRFLKVAQTLHIQRDSRSIVGDEVMQDASCTPAIGTGEELNRSTPKRKRRKLDAGENEGCKHCNCKKSKCLKLYCECFAAGIYCVDSCSCQNCFNKPMHEDTVLATRKQIESRNPIAFAPKVIKSSDTYPDSGDDANKTPASARHKKGCNCKKSSCLKKYCECYQGGVGCSISCRCDGCKNAFGRKEDTVLVGANEAEHGEEELDTCEKNGKVGSPENDGIQKDGQQYHEGVLPITPSFQVCSSSGKLPFLSGGKPPRSSVVSIGSSKLNSCGMLRKSKILLSAPKFEKHFQIVPEDETPEILKLNTSPISTVKSSSPNSKRVSPPHTDFGLSPSRRSGRKLVLQSIRPFPSLSYDAIDQSPPRYQ</sequence>
<evidence type="ECO:0000256" key="3">
    <source>
        <dbReference type="ARBA" id="ARBA00023242"/>
    </source>
</evidence>
<reference evidence="6" key="1">
    <citation type="journal article" date="2023" name="Nat. Commun.">
        <title>Diploid and tetraploid genomes of Acorus and the evolution of monocots.</title>
        <authorList>
            <person name="Ma L."/>
            <person name="Liu K.W."/>
            <person name="Li Z."/>
            <person name="Hsiao Y.Y."/>
            <person name="Qi Y."/>
            <person name="Fu T."/>
            <person name="Tang G.D."/>
            <person name="Zhang D."/>
            <person name="Sun W.H."/>
            <person name="Liu D.K."/>
            <person name="Li Y."/>
            <person name="Chen G.Z."/>
            <person name="Liu X.D."/>
            <person name="Liao X.Y."/>
            <person name="Jiang Y.T."/>
            <person name="Yu X."/>
            <person name="Hao Y."/>
            <person name="Huang J."/>
            <person name="Zhao X.W."/>
            <person name="Ke S."/>
            <person name="Chen Y.Y."/>
            <person name="Wu W.L."/>
            <person name="Hsu J.L."/>
            <person name="Lin Y.F."/>
            <person name="Huang M.D."/>
            <person name="Li C.Y."/>
            <person name="Huang L."/>
            <person name="Wang Z.W."/>
            <person name="Zhao X."/>
            <person name="Zhong W.Y."/>
            <person name="Peng D.H."/>
            <person name="Ahmad S."/>
            <person name="Lan S."/>
            <person name="Zhang J.S."/>
            <person name="Tsai W.C."/>
            <person name="Van de Peer Y."/>
            <person name="Liu Z.J."/>
        </authorList>
    </citation>
    <scope>NUCLEOTIDE SEQUENCE</scope>
    <source>
        <strain evidence="6">CP</strain>
    </source>
</reference>
<dbReference type="PANTHER" id="PTHR46159:SF12">
    <property type="entry name" value="PROTEIN TESMIN_TSO1-LIKE CXC 3-RELATED"/>
    <property type="match status" value="1"/>
</dbReference>
<evidence type="ECO:0000256" key="4">
    <source>
        <dbReference type="SAM" id="MobiDB-lite"/>
    </source>
</evidence>
<evidence type="ECO:0000256" key="1">
    <source>
        <dbReference type="ARBA" id="ARBA00004123"/>
    </source>
</evidence>
<dbReference type="GO" id="GO:0003700">
    <property type="term" value="F:DNA-binding transcription factor activity"/>
    <property type="evidence" value="ECO:0007669"/>
    <property type="project" value="InterPro"/>
</dbReference>
<proteinExistence type="inferred from homology"/>
<evidence type="ECO:0000313" key="6">
    <source>
        <dbReference type="EMBL" id="KAK1296341.1"/>
    </source>
</evidence>
<accession>A0AAV9D5V7</accession>
<dbReference type="SMART" id="SM01114">
    <property type="entry name" value="CXC"/>
    <property type="match status" value="2"/>
</dbReference>
<dbReference type="GO" id="GO:0005634">
    <property type="term" value="C:nucleus"/>
    <property type="evidence" value="ECO:0007669"/>
    <property type="project" value="UniProtKB-SubCell"/>
</dbReference>
<dbReference type="EMBL" id="JAUJYO010000015">
    <property type="protein sequence ID" value="KAK1296341.1"/>
    <property type="molecule type" value="Genomic_DNA"/>
</dbReference>
<keyword evidence="3" id="KW-0539">Nucleus</keyword>
<dbReference type="InterPro" id="IPR044522">
    <property type="entry name" value="TSO1-like"/>
</dbReference>
<evidence type="ECO:0000256" key="2">
    <source>
        <dbReference type="ARBA" id="ARBA00007267"/>
    </source>
</evidence>
<evidence type="ECO:0000313" key="7">
    <source>
        <dbReference type="Proteomes" id="UP001180020"/>
    </source>
</evidence>
<dbReference type="Pfam" id="PF03638">
    <property type="entry name" value="TCR"/>
    <property type="match status" value="2"/>
</dbReference>
<reference evidence="6" key="2">
    <citation type="submission" date="2023-06" db="EMBL/GenBank/DDBJ databases">
        <authorList>
            <person name="Ma L."/>
            <person name="Liu K.-W."/>
            <person name="Li Z."/>
            <person name="Hsiao Y.-Y."/>
            <person name="Qi Y."/>
            <person name="Fu T."/>
            <person name="Tang G."/>
            <person name="Zhang D."/>
            <person name="Sun W.-H."/>
            <person name="Liu D.-K."/>
            <person name="Li Y."/>
            <person name="Chen G.-Z."/>
            <person name="Liu X.-D."/>
            <person name="Liao X.-Y."/>
            <person name="Jiang Y.-T."/>
            <person name="Yu X."/>
            <person name="Hao Y."/>
            <person name="Huang J."/>
            <person name="Zhao X.-W."/>
            <person name="Ke S."/>
            <person name="Chen Y.-Y."/>
            <person name="Wu W.-L."/>
            <person name="Hsu J.-L."/>
            <person name="Lin Y.-F."/>
            <person name="Huang M.-D."/>
            <person name="Li C.-Y."/>
            <person name="Huang L."/>
            <person name="Wang Z.-W."/>
            <person name="Zhao X."/>
            <person name="Zhong W.-Y."/>
            <person name="Peng D.-H."/>
            <person name="Ahmad S."/>
            <person name="Lan S."/>
            <person name="Zhang J.-S."/>
            <person name="Tsai W.-C."/>
            <person name="Van De Peer Y."/>
            <person name="Liu Z.-J."/>
        </authorList>
    </citation>
    <scope>NUCLEOTIDE SEQUENCE</scope>
    <source>
        <strain evidence="6">CP</strain>
        <tissue evidence="6">Leaves</tissue>
    </source>
</reference>
<feature type="compositionally biased region" description="Polar residues" evidence="4">
    <location>
        <begin position="759"/>
        <end position="771"/>
    </location>
</feature>
<dbReference type="Proteomes" id="UP001180020">
    <property type="component" value="Unassembled WGS sequence"/>
</dbReference>
<dbReference type="PROSITE" id="PS51634">
    <property type="entry name" value="CRC"/>
    <property type="match status" value="1"/>
</dbReference>
<feature type="domain" description="CRC" evidence="5">
    <location>
        <begin position="508"/>
        <end position="633"/>
    </location>
</feature>
<name>A0AAV9D5V7_ACOCL</name>
<protein>
    <submittedName>
        <fullName evidence="6">Protein tesmin/TSO1-like CXC 2</fullName>
    </submittedName>
</protein>
<feature type="region of interest" description="Disordered" evidence="4">
    <location>
        <begin position="367"/>
        <end position="390"/>
    </location>
</feature>
<feature type="region of interest" description="Disordered" evidence="4">
    <location>
        <begin position="759"/>
        <end position="787"/>
    </location>
</feature>
<gene>
    <name evidence="6" type="primary">TCX2</name>
    <name evidence="6" type="ORF">QJS10_CPB15g01842</name>
</gene>
<organism evidence="6 7">
    <name type="scientific">Acorus calamus</name>
    <name type="common">Sweet flag</name>
    <dbReference type="NCBI Taxonomy" id="4465"/>
    <lineage>
        <taxon>Eukaryota</taxon>
        <taxon>Viridiplantae</taxon>
        <taxon>Streptophyta</taxon>
        <taxon>Embryophyta</taxon>
        <taxon>Tracheophyta</taxon>
        <taxon>Spermatophyta</taxon>
        <taxon>Magnoliopsida</taxon>
        <taxon>Liliopsida</taxon>
        <taxon>Acoraceae</taxon>
        <taxon>Acorus</taxon>
    </lineage>
</organism>
<comment type="similarity">
    <text evidence="2">Belongs to the lin-54 family.</text>
</comment>
<feature type="compositionally biased region" description="Basic and acidic residues" evidence="4">
    <location>
        <begin position="377"/>
        <end position="390"/>
    </location>
</feature>
<comment type="subcellular location">
    <subcellularLocation>
        <location evidence="1">Nucleus</location>
    </subcellularLocation>
</comment>
<keyword evidence="7" id="KW-1185">Reference proteome</keyword>
<dbReference type="InterPro" id="IPR033467">
    <property type="entry name" value="Tesmin/TSO1-like_CXC"/>
</dbReference>
<evidence type="ECO:0000259" key="5">
    <source>
        <dbReference type="PROSITE" id="PS51634"/>
    </source>
</evidence>
<dbReference type="PANTHER" id="PTHR46159">
    <property type="entry name" value="PROTEIN TESMIN/TSO1-LIKE CXC 2"/>
    <property type="match status" value="1"/>
</dbReference>
<dbReference type="AlphaFoldDB" id="A0AAV9D5V7"/>
<dbReference type="InterPro" id="IPR005172">
    <property type="entry name" value="CRC"/>
</dbReference>
<comment type="caution">
    <text evidence="6">The sequence shown here is derived from an EMBL/GenBank/DDBJ whole genome shotgun (WGS) entry which is preliminary data.</text>
</comment>